<sequence length="413" mass="43453">MNCTGLQDTPGGPTVVNVDGLQTLAANPSSAGCGSNVQCDQRRVSGVETPDEGPDALDLHRQSTGSKTLNTDERSRAEMASAGASNYVQSSFVAADLSPPSAGLLYNQVCADFTAAALRSSNIFRKPCQVRNRTAVAGRDIGIAPAIDPMVQQMNRSALQSSQASVYGEEANLSNATNVLSQSRAVTLSSPIALHLCDAKGRNEGADSDRTIPTQWGSVAESATRAHSECLFQKALEVKTQCGAREQLRHALVWGGDRLPSPAVSADASLSPVIADSSTNGPSVTHGVAPSQQGGLAFDTGRTGIHALTDTNAARRSFTTAETWSPVALETLPPPTNAAGSVTPNPDAPDPLKSTTVAPLIEEARDENMNSLVERAFRDAGREDSMSPDQVVDFIFRYSEALEPEGNAYRSTR</sequence>
<feature type="region of interest" description="Disordered" evidence="1">
    <location>
        <begin position="277"/>
        <end position="298"/>
    </location>
</feature>
<dbReference type="EMBL" id="NWUJ01000001">
    <property type="protein sequence ID" value="PFH38615.1"/>
    <property type="molecule type" value="Genomic_DNA"/>
</dbReference>
<name>A0A2A9MKT8_BESBE</name>
<feature type="region of interest" description="Disordered" evidence="1">
    <location>
        <begin position="43"/>
        <end position="78"/>
    </location>
</feature>
<dbReference type="RefSeq" id="XP_029222624.1">
    <property type="nucleotide sequence ID" value="XM_029359711.1"/>
</dbReference>
<dbReference type="Proteomes" id="UP000224006">
    <property type="component" value="Chromosome I"/>
</dbReference>
<proteinExistence type="predicted"/>
<dbReference type="VEuPathDB" id="ToxoDB:BESB_009570"/>
<comment type="caution">
    <text evidence="2">The sequence shown here is derived from an EMBL/GenBank/DDBJ whole genome shotgun (WGS) entry which is preliminary data.</text>
</comment>
<dbReference type="GeneID" id="40306019"/>
<reference evidence="2 3" key="1">
    <citation type="submission" date="2017-09" db="EMBL/GenBank/DDBJ databases">
        <title>Genome sequencing of Besnoitia besnoiti strain Bb-Ger1.</title>
        <authorList>
            <person name="Schares G."/>
            <person name="Venepally P."/>
            <person name="Lorenzi H.A."/>
        </authorList>
    </citation>
    <scope>NUCLEOTIDE SEQUENCE [LARGE SCALE GENOMIC DNA]</scope>
    <source>
        <strain evidence="2 3">Bb-Ger1</strain>
    </source>
</reference>
<evidence type="ECO:0000313" key="3">
    <source>
        <dbReference type="Proteomes" id="UP000224006"/>
    </source>
</evidence>
<gene>
    <name evidence="2" type="ORF">BESB_009570</name>
</gene>
<protein>
    <submittedName>
        <fullName evidence="2">Uncharacterized protein</fullName>
    </submittedName>
</protein>
<evidence type="ECO:0000313" key="2">
    <source>
        <dbReference type="EMBL" id="PFH38615.1"/>
    </source>
</evidence>
<keyword evidence="3" id="KW-1185">Reference proteome</keyword>
<accession>A0A2A9MKT8</accession>
<organism evidence="2 3">
    <name type="scientific">Besnoitia besnoiti</name>
    <name type="common">Apicomplexan protozoan</name>
    <dbReference type="NCBI Taxonomy" id="94643"/>
    <lineage>
        <taxon>Eukaryota</taxon>
        <taxon>Sar</taxon>
        <taxon>Alveolata</taxon>
        <taxon>Apicomplexa</taxon>
        <taxon>Conoidasida</taxon>
        <taxon>Coccidia</taxon>
        <taxon>Eucoccidiorida</taxon>
        <taxon>Eimeriorina</taxon>
        <taxon>Sarcocystidae</taxon>
        <taxon>Besnoitia</taxon>
    </lineage>
</organism>
<evidence type="ECO:0000256" key="1">
    <source>
        <dbReference type="SAM" id="MobiDB-lite"/>
    </source>
</evidence>
<dbReference type="AlphaFoldDB" id="A0A2A9MKT8"/>
<dbReference type="KEGG" id="bbes:BESB_009570"/>